<dbReference type="RefSeq" id="WP_191909325.1">
    <property type="nucleotide sequence ID" value="NZ_CP042582.1"/>
</dbReference>
<dbReference type="AlphaFoldDB" id="A0A5J6MW40"/>
<evidence type="ECO:0008006" key="4">
    <source>
        <dbReference type="Google" id="ProtNLM"/>
    </source>
</evidence>
<feature type="chain" id="PRO_5023880582" description="Lipoprotein" evidence="1">
    <location>
        <begin position="22"/>
        <end position="52"/>
    </location>
</feature>
<evidence type="ECO:0000313" key="3">
    <source>
        <dbReference type="Proteomes" id="UP000325797"/>
    </source>
</evidence>
<dbReference type="PROSITE" id="PS51257">
    <property type="entry name" value="PROKAR_LIPOPROTEIN"/>
    <property type="match status" value="1"/>
</dbReference>
<dbReference type="KEGG" id="hadh:FRZ61_12990"/>
<accession>A0A5J6MW40</accession>
<organism evidence="2 3">
    <name type="scientific">Hypericibacter adhaerens</name>
    <dbReference type="NCBI Taxonomy" id="2602016"/>
    <lineage>
        <taxon>Bacteria</taxon>
        <taxon>Pseudomonadati</taxon>
        <taxon>Pseudomonadota</taxon>
        <taxon>Alphaproteobacteria</taxon>
        <taxon>Rhodospirillales</taxon>
        <taxon>Dongiaceae</taxon>
        <taxon>Hypericibacter</taxon>
    </lineage>
</organism>
<dbReference type="Proteomes" id="UP000325797">
    <property type="component" value="Chromosome"/>
</dbReference>
<gene>
    <name evidence="2" type="ORF">FRZ61_12990</name>
</gene>
<feature type="signal peptide" evidence="1">
    <location>
        <begin position="1"/>
        <end position="21"/>
    </location>
</feature>
<evidence type="ECO:0000313" key="2">
    <source>
        <dbReference type="EMBL" id="QEX21374.1"/>
    </source>
</evidence>
<keyword evidence="3" id="KW-1185">Reference proteome</keyword>
<reference evidence="2 3" key="1">
    <citation type="submission" date="2019-08" db="EMBL/GenBank/DDBJ databases">
        <title>Hyperibacter terrae gen. nov., sp. nov. and Hyperibacter viscosus sp. nov., two new members in the family Rhodospirillaceae isolated from the rhizosphere of Hypericum perforatum.</title>
        <authorList>
            <person name="Noviana Z."/>
        </authorList>
    </citation>
    <scope>NUCLEOTIDE SEQUENCE [LARGE SCALE GENOMIC DNA]</scope>
    <source>
        <strain evidence="2 3">R5959</strain>
    </source>
</reference>
<dbReference type="EMBL" id="CP042582">
    <property type="protein sequence ID" value="QEX21374.1"/>
    <property type="molecule type" value="Genomic_DNA"/>
</dbReference>
<name>A0A5J6MW40_9PROT</name>
<evidence type="ECO:0000256" key="1">
    <source>
        <dbReference type="SAM" id="SignalP"/>
    </source>
</evidence>
<sequence length="52" mass="5325">MARIFAFATLLAVGLGLAACAKYEAAPWVDNNCSGNGGIHSDAYCSGYTKGP</sequence>
<proteinExistence type="predicted"/>
<protein>
    <recommendedName>
        <fullName evidence="4">Lipoprotein</fullName>
    </recommendedName>
</protein>
<keyword evidence="1" id="KW-0732">Signal</keyword>